<comment type="caution">
    <text evidence="9">The sequence shown here is derived from an EMBL/GenBank/DDBJ whole genome shotgun (WGS) entry which is preliminary data.</text>
</comment>
<dbReference type="PROSITE" id="PS00358">
    <property type="entry name" value="RIBOSOMAL_L5"/>
    <property type="match status" value="1"/>
</dbReference>
<protein>
    <recommendedName>
        <fullName evidence="4 5">Large ribosomal subunit protein uL5</fullName>
    </recommendedName>
</protein>
<evidence type="ECO:0000259" key="8">
    <source>
        <dbReference type="Pfam" id="PF00673"/>
    </source>
</evidence>
<dbReference type="EMBL" id="LCAP01000015">
    <property type="protein sequence ID" value="KKR91144.1"/>
    <property type="molecule type" value="Genomic_DNA"/>
</dbReference>
<keyword evidence="5" id="KW-0694">RNA-binding</keyword>
<dbReference type="InterPro" id="IPR022803">
    <property type="entry name" value="Ribosomal_uL5_dom_sf"/>
</dbReference>
<dbReference type="SUPFAM" id="SSF55282">
    <property type="entry name" value="RL5-like"/>
    <property type="match status" value="1"/>
</dbReference>
<dbReference type="GO" id="GO:0003735">
    <property type="term" value="F:structural constituent of ribosome"/>
    <property type="evidence" value="ECO:0007669"/>
    <property type="project" value="InterPro"/>
</dbReference>
<evidence type="ECO:0000256" key="3">
    <source>
        <dbReference type="ARBA" id="ARBA00023274"/>
    </source>
</evidence>
<dbReference type="GO" id="GO:0019843">
    <property type="term" value="F:rRNA binding"/>
    <property type="evidence" value="ECO:0007669"/>
    <property type="project" value="UniProtKB-UniRule"/>
</dbReference>
<comment type="subunit">
    <text evidence="5">Part of the 50S ribosomal subunit; part of the 5S rRNA/L5/L18/L25 subcomplex. Contacts the 5S rRNA and the P site tRNA. Forms a bridge to the 30S subunit in the 70S ribosome.</text>
</comment>
<reference evidence="9 10" key="1">
    <citation type="journal article" date="2015" name="Nature">
        <title>rRNA introns, odd ribosomes, and small enigmatic genomes across a large radiation of phyla.</title>
        <authorList>
            <person name="Brown C.T."/>
            <person name="Hug L.A."/>
            <person name="Thomas B.C."/>
            <person name="Sharon I."/>
            <person name="Castelle C.J."/>
            <person name="Singh A."/>
            <person name="Wilkins M.J."/>
            <person name="Williams K.H."/>
            <person name="Banfield J.F."/>
        </authorList>
    </citation>
    <scope>NUCLEOTIDE SEQUENCE [LARGE SCALE GENOMIC DNA]</scope>
</reference>
<dbReference type="NCBIfam" id="NF000585">
    <property type="entry name" value="PRK00010.1"/>
    <property type="match status" value="1"/>
</dbReference>
<dbReference type="InterPro" id="IPR020930">
    <property type="entry name" value="Ribosomal_uL5_bac-type"/>
</dbReference>
<gene>
    <name evidence="5" type="primary">rplE</name>
    <name evidence="9" type="ORF">UU43_C0015G0002</name>
</gene>
<dbReference type="GO" id="GO:0005840">
    <property type="term" value="C:ribosome"/>
    <property type="evidence" value="ECO:0007669"/>
    <property type="project" value="UniProtKB-KW"/>
</dbReference>
<name>A0A0G0UQW5_9BACT</name>
<comment type="similarity">
    <text evidence="1 5 6">Belongs to the universal ribosomal protein uL5 family.</text>
</comment>
<dbReference type="GO" id="GO:0000049">
    <property type="term" value="F:tRNA binding"/>
    <property type="evidence" value="ECO:0007669"/>
    <property type="project" value="UniProtKB-UniRule"/>
</dbReference>
<dbReference type="FunFam" id="3.30.1440.10:FF:000001">
    <property type="entry name" value="50S ribosomal protein L5"/>
    <property type="match status" value="1"/>
</dbReference>
<keyword evidence="3 5" id="KW-0687">Ribonucleoprotein</keyword>
<dbReference type="PIRSF" id="PIRSF002161">
    <property type="entry name" value="Ribosomal_L5"/>
    <property type="match status" value="1"/>
</dbReference>
<evidence type="ECO:0000256" key="5">
    <source>
        <dbReference type="HAMAP-Rule" id="MF_01333"/>
    </source>
</evidence>
<evidence type="ECO:0000256" key="1">
    <source>
        <dbReference type="ARBA" id="ARBA00008553"/>
    </source>
</evidence>
<dbReference type="AlphaFoldDB" id="A0A0G0UQW5"/>
<keyword evidence="5" id="KW-0699">rRNA-binding</keyword>
<dbReference type="HAMAP" id="MF_01333_B">
    <property type="entry name" value="Ribosomal_uL5_B"/>
    <property type="match status" value="1"/>
</dbReference>
<dbReference type="InterPro" id="IPR031310">
    <property type="entry name" value="Ribosomal_uL5_N"/>
</dbReference>
<evidence type="ECO:0000259" key="7">
    <source>
        <dbReference type="Pfam" id="PF00281"/>
    </source>
</evidence>
<evidence type="ECO:0000256" key="6">
    <source>
        <dbReference type="RuleBase" id="RU003930"/>
    </source>
</evidence>
<dbReference type="PANTHER" id="PTHR11994">
    <property type="entry name" value="60S RIBOSOMAL PROTEIN L11-RELATED"/>
    <property type="match status" value="1"/>
</dbReference>
<dbReference type="InterPro" id="IPR002132">
    <property type="entry name" value="Ribosomal_uL5"/>
</dbReference>
<dbReference type="Gene3D" id="3.30.1440.10">
    <property type="match status" value="1"/>
</dbReference>
<dbReference type="PATRIC" id="fig|1618635.3.peg.499"/>
<evidence type="ECO:0000256" key="4">
    <source>
        <dbReference type="ARBA" id="ARBA00035245"/>
    </source>
</evidence>
<dbReference type="Proteomes" id="UP000034190">
    <property type="component" value="Unassembled WGS sequence"/>
</dbReference>
<dbReference type="InterPro" id="IPR031309">
    <property type="entry name" value="Ribosomal_uL5_C"/>
</dbReference>
<sequence>MNLKARFKKEIIPKMQAKFGYKNHLAVPRLVKVVINSGVGKNAKDKGFVDSVVFSIERISGQKPVLTKAKQSISAFKTRKGMVIGVAVTLRNKRMFDFVEKLVNITFPRIRDFRGISPKQVDNHGNLAVGFKECVAFPEIKADETDNVHGLGVCLSTTAKTYAEGLGLFKLMGFPFNADESEFKKIKKNKKKVN</sequence>
<dbReference type="GO" id="GO:0006412">
    <property type="term" value="P:translation"/>
    <property type="evidence" value="ECO:0007669"/>
    <property type="project" value="UniProtKB-UniRule"/>
</dbReference>
<feature type="domain" description="Large ribosomal subunit protein uL5 C-terminal" evidence="8">
    <location>
        <begin position="84"/>
        <end position="176"/>
    </location>
</feature>
<evidence type="ECO:0000313" key="9">
    <source>
        <dbReference type="EMBL" id="KKR91144.1"/>
    </source>
</evidence>
<organism evidence="9 10">
    <name type="scientific">Candidatus Falkowbacteria bacterium GW2011_GWA2_41_14</name>
    <dbReference type="NCBI Taxonomy" id="1618635"/>
    <lineage>
        <taxon>Bacteria</taxon>
        <taxon>Candidatus Falkowiibacteriota</taxon>
    </lineage>
</organism>
<comment type="function">
    <text evidence="5">This is 1 of the proteins that bind and probably mediate the attachment of the 5S RNA into the large ribosomal subunit, where it forms part of the central protuberance. In the 70S ribosome it contacts protein S13 of the 30S subunit (bridge B1b), connecting the 2 subunits; this bridge is implicated in subunit movement. Contacts the P site tRNA; the 5S rRNA and some of its associated proteins might help stabilize positioning of ribosome-bound tRNAs.</text>
</comment>
<evidence type="ECO:0000313" key="10">
    <source>
        <dbReference type="Proteomes" id="UP000034190"/>
    </source>
</evidence>
<proteinExistence type="inferred from homology"/>
<keyword evidence="5" id="KW-0820">tRNA-binding</keyword>
<dbReference type="Pfam" id="PF00281">
    <property type="entry name" value="Ribosomal_L5"/>
    <property type="match status" value="1"/>
</dbReference>
<dbReference type="GO" id="GO:1990904">
    <property type="term" value="C:ribonucleoprotein complex"/>
    <property type="evidence" value="ECO:0007669"/>
    <property type="project" value="UniProtKB-KW"/>
</dbReference>
<accession>A0A0G0UQW5</accession>
<feature type="domain" description="Large ribosomal subunit protein uL5 N-terminal" evidence="7">
    <location>
        <begin position="23"/>
        <end position="79"/>
    </location>
</feature>
<evidence type="ECO:0000256" key="2">
    <source>
        <dbReference type="ARBA" id="ARBA00022980"/>
    </source>
</evidence>
<dbReference type="Pfam" id="PF00673">
    <property type="entry name" value="Ribosomal_L5_C"/>
    <property type="match status" value="1"/>
</dbReference>
<dbReference type="InterPro" id="IPR020929">
    <property type="entry name" value="Ribosomal_uL5_CS"/>
</dbReference>
<keyword evidence="2 5" id="KW-0689">Ribosomal protein</keyword>